<keyword evidence="2" id="KW-0472">Membrane</keyword>
<dbReference type="Proteomes" id="UP000289184">
    <property type="component" value="Unassembled WGS sequence"/>
</dbReference>
<keyword evidence="2" id="KW-0812">Transmembrane</keyword>
<proteinExistence type="predicted"/>
<feature type="transmembrane region" description="Helical" evidence="2">
    <location>
        <begin position="29"/>
        <end position="53"/>
    </location>
</feature>
<evidence type="ECO:0000256" key="1">
    <source>
        <dbReference type="SAM" id="MobiDB-lite"/>
    </source>
</evidence>
<sequence>MSAVLQVAEEPLAEEDILLLRRGRSGRSLTAVFAGLMFLLLASSAILFVVLFVSDRSLRRGADGVLVLSCAVAMAGFAVFLGRRLLRLPRAWRRFNQVAAPGQGVAFEYLDERSARVHRAEGKLGAVLPCAGQGGRRQCSRTRLRDAHVMRLLPGKMLPKAGGGSGSTSNTLEKADTSLPARALTGLP</sequence>
<evidence type="ECO:0008006" key="5">
    <source>
        <dbReference type="Google" id="ProtNLM"/>
    </source>
</evidence>
<protein>
    <recommendedName>
        <fullName evidence="5">Transmembrane protein</fullName>
    </recommendedName>
</protein>
<feature type="transmembrane region" description="Helical" evidence="2">
    <location>
        <begin position="65"/>
        <end position="86"/>
    </location>
</feature>
<dbReference type="EMBL" id="UFQB01000007">
    <property type="protein sequence ID" value="SSW65837.1"/>
    <property type="molecule type" value="Genomic_DNA"/>
</dbReference>
<accession>A0A446CD85</accession>
<dbReference type="AlphaFoldDB" id="A0A446CD85"/>
<keyword evidence="4" id="KW-1185">Reference proteome</keyword>
<name>A0A446CD85_9BURK</name>
<reference evidence="3 4" key="1">
    <citation type="submission" date="2018-07" db="EMBL/GenBank/DDBJ databases">
        <authorList>
            <person name="Peeters C."/>
        </authorList>
    </citation>
    <scope>NUCLEOTIDE SEQUENCE [LARGE SCALE GENOMIC DNA]</scope>
    <source>
        <strain evidence="3 4">LMG 3411</strain>
    </source>
</reference>
<gene>
    <name evidence="3" type="ORF">AGI3411_02272</name>
</gene>
<feature type="region of interest" description="Disordered" evidence="1">
    <location>
        <begin position="157"/>
        <end position="188"/>
    </location>
</feature>
<evidence type="ECO:0000313" key="3">
    <source>
        <dbReference type="EMBL" id="SSW65837.1"/>
    </source>
</evidence>
<evidence type="ECO:0000256" key="2">
    <source>
        <dbReference type="SAM" id="Phobius"/>
    </source>
</evidence>
<organism evidence="3 4">
    <name type="scientific">Achromobacter agilis</name>
    <dbReference type="NCBI Taxonomy" id="1353888"/>
    <lineage>
        <taxon>Bacteria</taxon>
        <taxon>Pseudomonadati</taxon>
        <taxon>Pseudomonadota</taxon>
        <taxon>Betaproteobacteria</taxon>
        <taxon>Burkholderiales</taxon>
        <taxon>Alcaligenaceae</taxon>
        <taxon>Achromobacter</taxon>
    </lineage>
</organism>
<keyword evidence="2" id="KW-1133">Transmembrane helix</keyword>
<evidence type="ECO:0000313" key="4">
    <source>
        <dbReference type="Proteomes" id="UP000289184"/>
    </source>
</evidence>